<dbReference type="Proteomes" id="UP000095283">
    <property type="component" value="Unplaced"/>
</dbReference>
<accession>A0A1I7WJ98</accession>
<sequence length="75" mass="8809">MQLSYQRVQMNEMRNNENHIYIANHDTGIHKIRARVIQLGRERTVTQQREMRPRGITPYLAVIAANLFSTVNNTE</sequence>
<evidence type="ECO:0000313" key="1">
    <source>
        <dbReference type="Proteomes" id="UP000095283"/>
    </source>
</evidence>
<dbReference type="WBParaSite" id="Hba_05080">
    <property type="protein sequence ID" value="Hba_05080"/>
    <property type="gene ID" value="Hba_05080"/>
</dbReference>
<evidence type="ECO:0000313" key="2">
    <source>
        <dbReference type="WBParaSite" id="Hba_05080"/>
    </source>
</evidence>
<keyword evidence="1" id="KW-1185">Reference proteome</keyword>
<dbReference type="AlphaFoldDB" id="A0A1I7WJ98"/>
<organism evidence="1 2">
    <name type="scientific">Heterorhabditis bacteriophora</name>
    <name type="common">Entomopathogenic nematode worm</name>
    <dbReference type="NCBI Taxonomy" id="37862"/>
    <lineage>
        <taxon>Eukaryota</taxon>
        <taxon>Metazoa</taxon>
        <taxon>Ecdysozoa</taxon>
        <taxon>Nematoda</taxon>
        <taxon>Chromadorea</taxon>
        <taxon>Rhabditida</taxon>
        <taxon>Rhabditina</taxon>
        <taxon>Rhabditomorpha</taxon>
        <taxon>Strongyloidea</taxon>
        <taxon>Heterorhabditidae</taxon>
        <taxon>Heterorhabditis</taxon>
    </lineage>
</organism>
<reference evidence="2" key="1">
    <citation type="submission" date="2016-11" db="UniProtKB">
        <authorList>
            <consortium name="WormBaseParasite"/>
        </authorList>
    </citation>
    <scope>IDENTIFICATION</scope>
</reference>
<protein>
    <submittedName>
        <fullName evidence="2">Prophage protein</fullName>
    </submittedName>
</protein>
<name>A0A1I7WJ98_HETBA</name>
<proteinExistence type="predicted"/>